<gene>
    <name evidence="1" type="ORF">TGDOM2_398990</name>
</gene>
<dbReference type="Proteomes" id="UP000028837">
    <property type="component" value="Unassembled WGS sequence"/>
</dbReference>
<proteinExistence type="predicted"/>
<evidence type="ECO:0000313" key="2">
    <source>
        <dbReference type="Proteomes" id="UP000028837"/>
    </source>
</evidence>
<organism evidence="1 2">
    <name type="scientific">Toxoplasma gondii GAB2-2007-GAL-DOM2</name>
    <dbReference type="NCBI Taxonomy" id="1130820"/>
    <lineage>
        <taxon>Eukaryota</taxon>
        <taxon>Sar</taxon>
        <taxon>Alveolata</taxon>
        <taxon>Apicomplexa</taxon>
        <taxon>Conoidasida</taxon>
        <taxon>Coccidia</taxon>
        <taxon>Eucoccidiorida</taxon>
        <taxon>Eimeriorina</taxon>
        <taxon>Sarcocystidae</taxon>
        <taxon>Toxoplasma</taxon>
    </lineage>
</organism>
<dbReference type="VEuPathDB" id="ToxoDB:TGDOM2_398990"/>
<evidence type="ECO:0000313" key="1">
    <source>
        <dbReference type="EMBL" id="KFG41796.1"/>
    </source>
</evidence>
<dbReference type="EMBL" id="AHZU02000657">
    <property type="protein sequence ID" value="KFG41796.1"/>
    <property type="molecule type" value="Genomic_DNA"/>
</dbReference>
<sequence length="123" mass="14140">MCHYWFHGVGVVVVTEFCGTGSIVRRSSVFFTLSWHLYTQTQGWNPQSHSVANSTCPRSHCCTIARGPGKQKHSRCKFVLECVIYTLKKKVDEFCLRDYFYQYDGTDHPVFLMVSRVATAIHI</sequence>
<accession>A0A086KBM8</accession>
<dbReference type="AlphaFoldDB" id="A0A086KBM8"/>
<comment type="caution">
    <text evidence="1">The sequence shown here is derived from an EMBL/GenBank/DDBJ whole genome shotgun (WGS) entry which is preliminary data.</text>
</comment>
<name>A0A086KBM8_TOXGO</name>
<reference evidence="1 2" key="1">
    <citation type="submission" date="2014-02" db="EMBL/GenBank/DDBJ databases">
        <authorList>
            <person name="Sibley D."/>
            <person name="Venepally P."/>
            <person name="Karamycheva S."/>
            <person name="Hadjithomas M."/>
            <person name="Khan A."/>
            <person name="Brunk B."/>
            <person name="Roos D."/>
            <person name="Caler E."/>
            <person name="Lorenzi H."/>
        </authorList>
    </citation>
    <scope>NUCLEOTIDE SEQUENCE [LARGE SCALE GENOMIC DNA]</scope>
    <source>
        <strain evidence="1 2">GAB2-2007-GAL-DOM2</strain>
    </source>
</reference>
<protein>
    <submittedName>
        <fullName evidence="1">Uncharacterized protein</fullName>
    </submittedName>
</protein>